<dbReference type="Pfam" id="PF10546">
    <property type="entry name" value="P63C"/>
    <property type="match status" value="1"/>
</dbReference>
<accession>Q07R92</accession>
<gene>
    <name evidence="3" type="ordered locus">RPE_1593</name>
</gene>
<proteinExistence type="predicted"/>
<dbReference type="eggNOG" id="ENOG502ZB8K">
    <property type="taxonomic scope" value="Bacteria"/>
</dbReference>
<dbReference type="STRING" id="316055.RPE_1593"/>
<feature type="signal peptide" evidence="1">
    <location>
        <begin position="1"/>
        <end position="28"/>
    </location>
</feature>
<dbReference type="EMBL" id="CP000463">
    <property type="protein sequence ID" value="ABJ05542.1"/>
    <property type="molecule type" value="Genomic_DNA"/>
</dbReference>
<sequence length="405" mass="45290">MCISENRRNMCLHLVLCKHILASVLVQAGRAAMDEKKDESKQAGGIARAKSLSKEQRSAIARKAALTRHRGDLPKAIAEGILPIGNLQLPCAVLDDADKTRVLSQTGFMKALGRNPLPRGGMGSALDHTAPFLRANNLKPFISDDLRRSATPVLYLPRNPTSGAGGIGYGYPGTLLPDVCWVYQDAMSAGKLLSHQIHIGEAARAFLKALTNQAINDLIDRATGYDKLRTQQSIAEILEKFVAKVLQPYVKTFPLAYYEHIYRLNNWEYDKKSSKRPGVIGHWTNDIIYARLAPAVLEELRRKTPRDEKGRLKRKLFQMLTPETGHPKLIDHFKEVLAIMRGARTWAEFYELLDRSLPRFNETLQLPFYDTQAMERLPMPDFLKGRAVAGLTHRAAAGMDDADPE</sequence>
<name>Q07R92_RHOP5</name>
<protein>
    <recommendedName>
        <fullName evidence="2">Bacteriophage Mx8 p63 C-terminal domain-containing protein</fullName>
    </recommendedName>
</protein>
<dbReference type="KEGG" id="rpe:RPE_1593"/>
<organism evidence="3">
    <name type="scientific">Rhodopseudomonas palustris (strain BisA53)</name>
    <dbReference type="NCBI Taxonomy" id="316055"/>
    <lineage>
        <taxon>Bacteria</taxon>
        <taxon>Pseudomonadati</taxon>
        <taxon>Pseudomonadota</taxon>
        <taxon>Alphaproteobacteria</taxon>
        <taxon>Hyphomicrobiales</taxon>
        <taxon>Nitrobacteraceae</taxon>
        <taxon>Rhodopseudomonas</taxon>
    </lineage>
</organism>
<keyword evidence="1" id="KW-0732">Signal</keyword>
<dbReference type="InterPro" id="IPR018874">
    <property type="entry name" value="Phage_Mx8_p63_C"/>
</dbReference>
<evidence type="ECO:0000259" key="2">
    <source>
        <dbReference type="Pfam" id="PF10546"/>
    </source>
</evidence>
<feature type="chain" id="PRO_5004166427" description="Bacteriophage Mx8 p63 C-terminal domain-containing protein" evidence="1">
    <location>
        <begin position="29"/>
        <end position="405"/>
    </location>
</feature>
<dbReference type="OrthoDB" id="4762429at2"/>
<reference evidence="3" key="1">
    <citation type="submission" date="2006-09" db="EMBL/GenBank/DDBJ databases">
        <title>Complete sequence of Rhodopseudomonas palustris BisA53.</title>
        <authorList>
            <consortium name="US DOE Joint Genome Institute"/>
            <person name="Copeland A."/>
            <person name="Lucas S."/>
            <person name="Lapidus A."/>
            <person name="Barry K."/>
            <person name="Detter J.C."/>
            <person name="Glavina del Rio T."/>
            <person name="Hammon N."/>
            <person name="Israni S."/>
            <person name="Dalin E."/>
            <person name="Tice H."/>
            <person name="Pitluck S."/>
            <person name="Chain P."/>
            <person name="Malfatti S."/>
            <person name="Shin M."/>
            <person name="Vergez L."/>
            <person name="Schmutz J."/>
            <person name="Larimer F."/>
            <person name="Land M."/>
            <person name="Hauser L."/>
            <person name="Pelletier D.A."/>
            <person name="Kyrpides N."/>
            <person name="Kim E."/>
            <person name="Harwood C.S."/>
            <person name="Oda Y."/>
            <person name="Richardson P."/>
        </authorList>
    </citation>
    <scope>NUCLEOTIDE SEQUENCE [LARGE SCALE GENOMIC DNA]</scope>
    <source>
        <strain evidence="3">BisA53</strain>
    </source>
</reference>
<feature type="domain" description="Bacteriophage Mx8 p63 C-terminal" evidence="2">
    <location>
        <begin position="237"/>
        <end position="329"/>
    </location>
</feature>
<dbReference type="HOGENOM" id="CLU_065522_1_0_5"/>
<evidence type="ECO:0000256" key="1">
    <source>
        <dbReference type="SAM" id="SignalP"/>
    </source>
</evidence>
<evidence type="ECO:0000313" key="3">
    <source>
        <dbReference type="EMBL" id="ABJ05542.1"/>
    </source>
</evidence>
<dbReference type="AlphaFoldDB" id="Q07R92"/>